<dbReference type="RefSeq" id="WP_044225818.1">
    <property type="nucleotide sequence ID" value="NZ_JRYR02000001.1"/>
</dbReference>
<feature type="domain" description="Bacterial bifunctional deaminase-reductase C-terminal" evidence="1">
    <location>
        <begin position="6"/>
        <end position="154"/>
    </location>
</feature>
<evidence type="ECO:0000313" key="2">
    <source>
        <dbReference type="EMBL" id="OHX67153.1"/>
    </source>
</evidence>
<dbReference type="InterPro" id="IPR050765">
    <property type="entry name" value="Riboflavin_Biosynth_HTPR"/>
</dbReference>
<comment type="caution">
    <text evidence="2">The sequence shown here is derived from an EMBL/GenBank/DDBJ whole genome shotgun (WGS) entry which is preliminary data.</text>
</comment>
<keyword evidence="2" id="KW-0418">Kinase</keyword>
<name>A0A1S1Z1U7_FLAPC</name>
<reference evidence="2 3" key="1">
    <citation type="journal article" date="2012" name="Int. J. Syst. Evol. Microbiol.">
        <title>Flammeovirga pacifica sp. nov., isolated from deep-sea sediment.</title>
        <authorList>
            <person name="Xu H."/>
            <person name="Fu Y."/>
            <person name="Yang N."/>
            <person name="Ding Z."/>
            <person name="Lai Q."/>
            <person name="Zeng R."/>
        </authorList>
    </citation>
    <scope>NUCLEOTIDE SEQUENCE [LARGE SCALE GENOMIC DNA]</scope>
    <source>
        <strain evidence="3">DSM 24597 / LMG 26175 / WPAGA1</strain>
    </source>
</reference>
<dbReference type="OrthoDB" id="195113at2"/>
<dbReference type="SUPFAM" id="SSF53597">
    <property type="entry name" value="Dihydrofolate reductase-like"/>
    <property type="match status" value="1"/>
</dbReference>
<keyword evidence="2" id="KW-0808">Transferase</keyword>
<proteinExistence type="predicted"/>
<keyword evidence="3" id="KW-1185">Reference proteome</keyword>
<dbReference type="STRING" id="915059.NH26_12785"/>
<evidence type="ECO:0000259" key="1">
    <source>
        <dbReference type="Pfam" id="PF01872"/>
    </source>
</evidence>
<dbReference type="GO" id="GO:0008703">
    <property type="term" value="F:5-amino-6-(5-phosphoribosylamino)uracil reductase activity"/>
    <property type="evidence" value="ECO:0007669"/>
    <property type="project" value="InterPro"/>
</dbReference>
<dbReference type="EMBL" id="JRYR02000001">
    <property type="protein sequence ID" value="OHX67153.1"/>
    <property type="molecule type" value="Genomic_DNA"/>
</dbReference>
<dbReference type="Gene3D" id="3.40.430.10">
    <property type="entry name" value="Dihydrofolate Reductase, subunit A"/>
    <property type="match status" value="1"/>
</dbReference>
<gene>
    <name evidence="2" type="ORF">NH26_12785</name>
</gene>
<protein>
    <submittedName>
        <fullName evidence="2">Diacylglycerol kinase</fullName>
    </submittedName>
</protein>
<accession>A0A1S1Z1U7</accession>
<dbReference type="GO" id="GO:0009231">
    <property type="term" value="P:riboflavin biosynthetic process"/>
    <property type="evidence" value="ECO:0007669"/>
    <property type="project" value="InterPro"/>
</dbReference>
<sequence length="180" mass="20167">MENRNIVFIAKSLDGYIAGPNGELEFLNSVPNPDQEDVGFLPLMDRIDALVMGRNTFTMVCNFGGEWPYSKPVFVLSNTLQEIPEEFQDKAIIVNGELTDLVADLNSEGFHKLYIDGGATVQSFLKEDLIDEMVISTIPILIGEGVPLFGSLPKYMMWNHVESKVLLGQITQDTYYRNRG</sequence>
<dbReference type="AlphaFoldDB" id="A0A1S1Z1U7"/>
<dbReference type="Pfam" id="PF01872">
    <property type="entry name" value="RibD_C"/>
    <property type="match status" value="1"/>
</dbReference>
<dbReference type="InterPro" id="IPR002734">
    <property type="entry name" value="RibDG_C"/>
</dbReference>
<dbReference type="GO" id="GO:0016301">
    <property type="term" value="F:kinase activity"/>
    <property type="evidence" value="ECO:0007669"/>
    <property type="project" value="UniProtKB-KW"/>
</dbReference>
<dbReference type="PANTHER" id="PTHR38011">
    <property type="entry name" value="DIHYDROFOLATE REDUCTASE FAMILY PROTEIN (AFU_ORTHOLOGUE AFUA_8G06820)"/>
    <property type="match status" value="1"/>
</dbReference>
<dbReference type="Proteomes" id="UP000179797">
    <property type="component" value="Unassembled WGS sequence"/>
</dbReference>
<dbReference type="InterPro" id="IPR024072">
    <property type="entry name" value="DHFR-like_dom_sf"/>
</dbReference>
<organism evidence="2 3">
    <name type="scientific">Flammeovirga pacifica</name>
    <dbReference type="NCBI Taxonomy" id="915059"/>
    <lineage>
        <taxon>Bacteria</taxon>
        <taxon>Pseudomonadati</taxon>
        <taxon>Bacteroidota</taxon>
        <taxon>Cytophagia</taxon>
        <taxon>Cytophagales</taxon>
        <taxon>Flammeovirgaceae</taxon>
        <taxon>Flammeovirga</taxon>
    </lineage>
</organism>
<dbReference type="PANTHER" id="PTHR38011:SF11">
    <property type="entry name" value="2,5-DIAMINO-6-RIBOSYLAMINO-4(3H)-PYRIMIDINONE 5'-PHOSPHATE REDUCTASE"/>
    <property type="match status" value="1"/>
</dbReference>
<evidence type="ECO:0000313" key="3">
    <source>
        <dbReference type="Proteomes" id="UP000179797"/>
    </source>
</evidence>